<dbReference type="GO" id="GO:0030488">
    <property type="term" value="P:tRNA methylation"/>
    <property type="evidence" value="ECO:0007669"/>
    <property type="project" value="InterPro"/>
</dbReference>
<dbReference type="InterPro" id="IPR029028">
    <property type="entry name" value="Alpha/beta_knot_MTases"/>
</dbReference>
<dbReference type="CDD" id="cd18091">
    <property type="entry name" value="SpoU-like_TRM3-like"/>
    <property type="match status" value="1"/>
</dbReference>
<dbReference type="Pfam" id="PF00588">
    <property type="entry name" value="SpoU_methylase"/>
    <property type="match status" value="1"/>
</dbReference>
<keyword evidence="2" id="KW-0808">Transferase</keyword>
<name>Q6CNX5_KLULA</name>
<keyword evidence="5" id="KW-1185">Reference proteome</keyword>
<dbReference type="InterPro" id="IPR029026">
    <property type="entry name" value="tRNA_m1G_MTases_N"/>
</dbReference>
<dbReference type="PANTHER" id="PTHR12029:SF11">
    <property type="entry name" value="METHYLTRANSFERASE TARBP1-RELATED"/>
    <property type="match status" value="1"/>
</dbReference>
<gene>
    <name evidence="4" type="ORF">KLLA0_E09197g</name>
</gene>
<dbReference type="OMA" id="VTADRWM"/>
<evidence type="ECO:0000313" key="4">
    <source>
        <dbReference type="EMBL" id="CAG99451.1"/>
    </source>
</evidence>
<dbReference type="GO" id="GO:0016423">
    <property type="term" value="F:tRNA (guanine) methyltransferase activity"/>
    <property type="evidence" value="ECO:0007669"/>
    <property type="project" value="InterPro"/>
</dbReference>
<dbReference type="HOGENOM" id="CLU_005519_0_0_1"/>
<evidence type="ECO:0000313" key="5">
    <source>
        <dbReference type="Proteomes" id="UP000000598"/>
    </source>
</evidence>
<dbReference type="KEGG" id="kla:KLLA0_E09197g"/>
<dbReference type="FunFam" id="3.40.1280.10:FF:000022">
    <property type="entry name" value="Trm3p"/>
    <property type="match status" value="1"/>
</dbReference>
<protein>
    <submittedName>
        <fullName evidence="4">KLLA0E09197p</fullName>
    </submittedName>
</protein>
<sequence>MSHSRQILGRYISPSVQEEILSSLIETEDYEGISSVLSSVELTEDVSINTGNRLSITLGEVIAKHVNDDDGLRVEKDQQLIALLKLCPKLKQSNKFMHDFLSSHLSSFILSHITMLFDVECQQLIRISGFIQVNSLDDGLILDGTKLLDILEVLVQGSASGSYNDLIANSVNIGKLLFLLSLSKDEKLSNAATSLFKWWIPSFATACKEDEKLDITVWSLLRNLLTESAPITVAKNGYIFCLRMLMEDGFSTTSQSFAQSKDYWNLIQSGLNQEVHEIKKIVLSIMKLSLQLLAQNNLPILTDIIQFSGSRSEIESWKKFTTLYEIVGIDTALNQCEAAAPDILDIFGDPNVHASWGLIILSTGLRATMESVRKFTLRLMLQIKHKAVFNANTRLLCDVFLPATMQASFFNVADEHCEYGESVANFVAEILLTSDDKGTILELLLNALYDFRNMFDAGRIYIAYGVLCGVEKLKERVFETRHIEIIRMLFLCRCEENILQTTIQSIYLKYMLFSNLSAPEFLQTLAMHVKSDNGYEYISRTIGSFRDFCIVNYNQSLEGYEVPQDALYQVLAYELFDCEPYEISDQFLIEIVKADCNYSDLSEEYYAFLTELVTMESNNYKEAKVILDLPQFTPAVYGAINPLPIFKSLFSEFLPDKFDFFVSLFDKVMQSPSQITISFENLLNLYRIIGEYIRSENNLPFKLKDEIYANFFKLLRICIKSSPLTEEQLNTLLDLLQENAERDNGNYLGNLEISYLCQSILDVYILPTLHELTDMEKHVLNSAMGLQCRIWDSLIEERLVLNQQPLHLALIRGIFHYTTFLSALNDQAIFKIMLHYATAILDQSFSRRTLKPVLSQQILGFMEVYGSSLPNQQYSDFARLLSDVFTHESMNLNIYNLKPAIAKLFDSKLGLYIDGGLYKFVYGATEVVTKSRIIKALLYSSKEFRRQFLQVMLQEDPNMLKAKKKTDGPEEIQRLQKWQLCLLSIKSVDKDVLTGLCSDYIIPSLVEESSPLVRVYSEWFIAYDLWVTATDNHKNPNEDFLFKLLEDTSRPVLQASVERLLFLSLKAAKETGHFFRPMERFVAQLITNCSSNKPLIRHFSNSLILLFWPTFEDDIKDNILRSIISKLYSDAKKIQVQGQFRAGDANTWSINNDLKLTSIFGGVLLKIMDHKVPYINSKIFKAINIDDGEFEIGSEESELWLTKRSSNLVNSTELAKNSPLQTKSGAWEAVLDFDNQKSIESVARSELIVVASLVDKAPNLGGICRLCDVLGVGTMTIHDIRVKQHPQFKNVAVTADRWMPIEEVPVDGIISYMNAKKLEGYTLIGLEQTDSSIQLNSEFKFPSKSVILLGTEAHGIPGHLLKELDLCLEIKQSGVIRSMNIQTATAVIVHSYSIQHL</sequence>
<dbReference type="PaxDb" id="284590-Q6CNX5"/>
<feature type="domain" description="tRNA/rRNA methyltransferase SpoU type" evidence="3">
    <location>
        <begin position="1247"/>
        <end position="1389"/>
    </location>
</feature>
<evidence type="ECO:0000256" key="1">
    <source>
        <dbReference type="ARBA" id="ARBA00022603"/>
    </source>
</evidence>
<dbReference type="GO" id="GO:0003723">
    <property type="term" value="F:RNA binding"/>
    <property type="evidence" value="ECO:0007669"/>
    <property type="project" value="InterPro"/>
</dbReference>
<proteinExistence type="predicted"/>
<evidence type="ECO:0000256" key="2">
    <source>
        <dbReference type="ARBA" id="ARBA00022679"/>
    </source>
</evidence>
<accession>Q6CNX5</accession>
<dbReference type="InterPro" id="IPR045330">
    <property type="entry name" value="TRM3/TARBP1"/>
</dbReference>
<organism evidence="4 5">
    <name type="scientific">Kluyveromyces lactis (strain ATCC 8585 / CBS 2359 / DSM 70799 / NBRC 1267 / NRRL Y-1140 / WM37)</name>
    <name type="common">Yeast</name>
    <name type="synonym">Candida sphaerica</name>
    <dbReference type="NCBI Taxonomy" id="284590"/>
    <lineage>
        <taxon>Eukaryota</taxon>
        <taxon>Fungi</taxon>
        <taxon>Dikarya</taxon>
        <taxon>Ascomycota</taxon>
        <taxon>Saccharomycotina</taxon>
        <taxon>Saccharomycetes</taxon>
        <taxon>Saccharomycetales</taxon>
        <taxon>Saccharomycetaceae</taxon>
        <taxon>Kluyveromyces</taxon>
    </lineage>
</organism>
<dbReference type="EMBL" id="CR382125">
    <property type="protein sequence ID" value="CAG99451.1"/>
    <property type="molecule type" value="Genomic_DNA"/>
</dbReference>
<dbReference type="Gene3D" id="3.40.1280.10">
    <property type="match status" value="1"/>
</dbReference>
<reference evidence="4 5" key="1">
    <citation type="journal article" date="2004" name="Nature">
        <title>Genome evolution in yeasts.</title>
        <authorList>
            <consortium name="Genolevures"/>
            <person name="Dujon B."/>
            <person name="Sherman D."/>
            <person name="Fischer G."/>
            <person name="Durrens P."/>
            <person name="Casaregola S."/>
            <person name="Lafontaine I."/>
            <person name="de Montigny J."/>
            <person name="Marck C."/>
            <person name="Neuveglise C."/>
            <person name="Talla E."/>
            <person name="Goffard N."/>
            <person name="Frangeul L."/>
            <person name="Aigle M."/>
            <person name="Anthouard V."/>
            <person name="Babour A."/>
            <person name="Barbe V."/>
            <person name="Barnay S."/>
            <person name="Blanchin S."/>
            <person name="Beckerich J.M."/>
            <person name="Beyne E."/>
            <person name="Bleykasten C."/>
            <person name="Boisrame A."/>
            <person name="Boyer J."/>
            <person name="Cattolico L."/>
            <person name="Confanioleri F."/>
            <person name="de Daruvar A."/>
            <person name="Despons L."/>
            <person name="Fabre E."/>
            <person name="Fairhead C."/>
            <person name="Ferry-Dumazet H."/>
            <person name="Groppi A."/>
            <person name="Hantraye F."/>
            <person name="Hennequin C."/>
            <person name="Jauniaux N."/>
            <person name="Joyet P."/>
            <person name="Kachouri R."/>
            <person name="Kerrest A."/>
            <person name="Koszul R."/>
            <person name="Lemaire M."/>
            <person name="Lesur I."/>
            <person name="Ma L."/>
            <person name="Muller H."/>
            <person name="Nicaud J.M."/>
            <person name="Nikolski M."/>
            <person name="Oztas S."/>
            <person name="Ozier-Kalogeropoulos O."/>
            <person name="Pellenz S."/>
            <person name="Potier S."/>
            <person name="Richard G.F."/>
            <person name="Straub M.L."/>
            <person name="Suleau A."/>
            <person name="Swennene D."/>
            <person name="Tekaia F."/>
            <person name="Wesolowski-Louvel M."/>
            <person name="Westhof E."/>
            <person name="Wirth B."/>
            <person name="Zeniou-Meyer M."/>
            <person name="Zivanovic I."/>
            <person name="Bolotin-Fukuhara M."/>
            <person name="Thierry A."/>
            <person name="Bouchier C."/>
            <person name="Caudron B."/>
            <person name="Scarpelli C."/>
            <person name="Gaillardin C."/>
            <person name="Weissenbach J."/>
            <person name="Wincker P."/>
            <person name="Souciet J.L."/>
        </authorList>
    </citation>
    <scope>NUCLEOTIDE SEQUENCE [LARGE SCALE GENOMIC DNA]</scope>
    <source>
        <strain evidence="5">ATCC 8585 / CBS 2359 / DSM 70799 / NBRC 1267 / NRRL Y-1140 / WM37</strain>
    </source>
</reference>
<evidence type="ECO:0000259" key="3">
    <source>
        <dbReference type="Pfam" id="PF00588"/>
    </source>
</evidence>
<dbReference type="PANTHER" id="PTHR12029">
    <property type="entry name" value="RNA METHYLTRANSFERASE"/>
    <property type="match status" value="1"/>
</dbReference>
<dbReference type="SUPFAM" id="SSF75217">
    <property type="entry name" value="alpha/beta knot"/>
    <property type="match status" value="1"/>
</dbReference>
<dbReference type="InterPro" id="IPR001537">
    <property type="entry name" value="SpoU_MeTrfase"/>
</dbReference>
<dbReference type="STRING" id="284590.Q6CNX5"/>
<dbReference type="InParanoid" id="Q6CNX5"/>
<dbReference type="FunCoup" id="Q6CNX5">
    <property type="interactions" value="182"/>
</dbReference>
<keyword evidence="1" id="KW-0489">Methyltransferase</keyword>
<dbReference type="Proteomes" id="UP000000598">
    <property type="component" value="Chromosome E"/>
</dbReference>
<dbReference type="eggNOG" id="KOG0839">
    <property type="taxonomic scope" value="Eukaryota"/>
</dbReference>
<dbReference type="InterPro" id="IPR044748">
    <property type="entry name" value="Trm3/TARBP1_C"/>
</dbReference>